<reference evidence="5 6" key="1">
    <citation type="journal article" date="2007" name="Nature">
        <title>Evolution of genes and genomes on the Drosophila phylogeny.</title>
        <authorList>
            <consortium name="Drosophila 12 Genomes Consortium"/>
            <person name="Clark A.G."/>
            <person name="Eisen M.B."/>
            <person name="Smith D.R."/>
            <person name="Bergman C.M."/>
            <person name="Oliver B."/>
            <person name="Markow T.A."/>
            <person name="Kaufman T.C."/>
            <person name="Kellis M."/>
            <person name="Gelbart W."/>
            <person name="Iyer V.N."/>
            <person name="Pollard D.A."/>
            <person name="Sackton T.B."/>
            <person name="Larracuente A.M."/>
            <person name="Singh N.D."/>
            <person name="Abad J.P."/>
            <person name="Abt D.N."/>
            <person name="Adryan B."/>
            <person name="Aguade M."/>
            <person name="Akashi H."/>
            <person name="Anderson W.W."/>
            <person name="Aquadro C.F."/>
            <person name="Ardell D.H."/>
            <person name="Arguello R."/>
            <person name="Artieri C.G."/>
            <person name="Barbash D.A."/>
            <person name="Barker D."/>
            <person name="Barsanti P."/>
            <person name="Batterham P."/>
            <person name="Batzoglou S."/>
            <person name="Begun D."/>
            <person name="Bhutkar A."/>
            <person name="Blanco E."/>
            <person name="Bosak S.A."/>
            <person name="Bradley R.K."/>
            <person name="Brand A.D."/>
            <person name="Brent M.R."/>
            <person name="Brooks A.N."/>
            <person name="Brown R.H."/>
            <person name="Butlin R.K."/>
            <person name="Caggese C."/>
            <person name="Calvi B.R."/>
            <person name="Bernardo de Carvalho A."/>
            <person name="Caspi A."/>
            <person name="Castrezana S."/>
            <person name="Celniker S.E."/>
            <person name="Chang J.L."/>
            <person name="Chapple C."/>
            <person name="Chatterji S."/>
            <person name="Chinwalla A."/>
            <person name="Civetta A."/>
            <person name="Clifton S.W."/>
            <person name="Comeron J.M."/>
            <person name="Costello J.C."/>
            <person name="Coyne J.A."/>
            <person name="Daub J."/>
            <person name="David R.G."/>
            <person name="Delcher A.L."/>
            <person name="Delehaunty K."/>
            <person name="Do C.B."/>
            <person name="Ebling H."/>
            <person name="Edwards K."/>
            <person name="Eickbush T."/>
            <person name="Evans J.D."/>
            <person name="Filipski A."/>
            <person name="Findeiss S."/>
            <person name="Freyhult E."/>
            <person name="Fulton L."/>
            <person name="Fulton R."/>
            <person name="Garcia A.C."/>
            <person name="Gardiner A."/>
            <person name="Garfield D.A."/>
            <person name="Garvin B.E."/>
            <person name="Gibson G."/>
            <person name="Gilbert D."/>
            <person name="Gnerre S."/>
            <person name="Godfrey J."/>
            <person name="Good R."/>
            <person name="Gotea V."/>
            <person name="Gravely B."/>
            <person name="Greenberg A.J."/>
            <person name="Griffiths-Jones S."/>
            <person name="Gross S."/>
            <person name="Guigo R."/>
            <person name="Gustafson E.A."/>
            <person name="Haerty W."/>
            <person name="Hahn M.W."/>
            <person name="Halligan D.L."/>
            <person name="Halpern A.L."/>
            <person name="Halter G.M."/>
            <person name="Han M.V."/>
            <person name="Heger A."/>
            <person name="Hillier L."/>
            <person name="Hinrichs A.S."/>
            <person name="Holmes I."/>
            <person name="Hoskins R.A."/>
            <person name="Hubisz M.J."/>
            <person name="Hultmark D."/>
            <person name="Huntley M.A."/>
            <person name="Jaffe D.B."/>
            <person name="Jagadeeshan S."/>
            <person name="Jeck W.R."/>
            <person name="Johnson J."/>
            <person name="Jones C.D."/>
            <person name="Jordan W.C."/>
            <person name="Karpen G.H."/>
            <person name="Kataoka E."/>
            <person name="Keightley P.D."/>
            <person name="Kheradpour P."/>
            <person name="Kirkness E.F."/>
            <person name="Koerich L.B."/>
            <person name="Kristiansen K."/>
            <person name="Kudrna D."/>
            <person name="Kulathinal R.J."/>
            <person name="Kumar S."/>
            <person name="Kwok R."/>
            <person name="Lander E."/>
            <person name="Langley C.H."/>
            <person name="Lapoint R."/>
            <person name="Lazzaro B.P."/>
            <person name="Lee S.J."/>
            <person name="Levesque L."/>
            <person name="Li R."/>
            <person name="Lin C.F."/>
            <person name="Lin M.F."/>
            <person name="Lindblad-Toh K."/>
            <person name="Llopart A."/>
            <person name="Long M."/>
            <person name="Low L."/>
            <person name="Lozovsky E."/>
            <person name="Lu J."/>
            <person name="Luo M."/>
            <person name="Machado C.A."/>
            <person name="Makalowski W."/>
            <person name="Marzo M."/>
            <person name="Matsuda M."/>
            <person name="Matzkin L."/>
            <person name="McAllister B."/>
            <person name="McBride C.S."/>
            <person name="McKernan B."/>
            <person name="McKernan K."/>
            <person name="Mendez-Lago M."/>
            <person name="Minx P."/>
            <person name="Mollenhauer M.U."/>
            <person name="Montooth K."/>
            <person name="Mount S.M."/>
            <person name="Mu X."/>
            <person name="Myers E."/>
            <person name="Negre B."/>
            <person name="Newfeld S."/>
            <person name="Nielsen R."/>
            <person name="Noor M.A."/>
            <person name="O'Grady P."/>
            <person name="Pachter L."/>
            <person name="Papaceit M."/>
            <person name="Parisi M.J."/>
            <person name="Parisi M."/>
            <person name="Parts L."/>
            <person name="Pedersen J.S."/>
            <person name="Pesole G."/>
            <person name="Phillippy A.M."/>
            <person name="Ponting C.P."/>
            <person name="Pop M."/>
            <person name="Porcelli D."/>
            <person name="Powell J.R."/>
            <person name="Prohaska S."/>
            <person name="Pruitt K."/>
            <person name="Puig M."/>
            <person name="Quesneville H."/>
            <person name="Ram K.R."/>
            <person name="Rand D."/>
            <person name="Rasmussen M.D."/>
            <person name="Reed L.K."/>
            <person name="Reenan R."/>
            <person name="Reily A."/>
            <person name="Remington K.A."/>
            <person name="Rieger T.T."/>
            <person name="Ritchie M.G."/>
            <person name="Robin C."/>
            <person name="Rogers Y.H."/>
            <person name="Rohde C."/>
            <person name="Rozas J."/>
            <person name="Rubenfield M.J."/>
            <person name="Ruiz A."/>
            <person name="Russo S."/>
            <person name="Salzberg S.L."/>
            <person name="Sanchez-Gracia A."/>
            <person name="Saranga D.J."/>
            <person name="Sato H."/>
            <person name="Schaeffer S.W."/>
            <person name="Schatz M.C."/>
            <person name="Schlenke T."/>
            <person name="Schwartz R."/>
            <person name="Segarra C."/>
            <person name="Singh R.S."/>
            <person name="Sirot L."/>
            <person name="Sirota M."/>
            <person name="Sisneros N.B."/>
            <person name="Smith C.D."/>
            <person name="Smith T.F."/>
            <person name="Spieth J."/>
            <person name="Stage D.E."/>
            <person name="Stark A."/>
            <person name="Stephan W."/>
            <person name="Strausberg R.L."/>
            <person name="Strempel S."/>
            <person name="Sturgill D."/>
            <person name="Sutton G."/>
            <person name="Sutton G.G."/>
            <person name="Tao W."/>
            <person name="Teichmann S."/>
            <person name="Tobari Y.N."/>
            <person name="Tomimura Y."/>
            <person name="Tsolas J.M."/>
            <person name="Valente V.L."/>
            <person name="Venter E."/>
            <person name="Venter J.C."/>
            <person name="Vicario S."/>
            <person name="Vieira F.G."/>
            <person name="Vilella A.J."/>
            <person name="Villasante A."/>
            <person name="Walenz B."/>
            <person name="Wang J."/>
            <person name="Wasserman M."/>
            <person name="Watts T."/>
            <person name="Wilson D."/>
            <person name="Wilson R.K."/>
            <person name="Wing R.A."/>
            <person name="Wolfner M.F."/>
            <person name="Wong A."/>
            <person name="Wong G.K."/>
            <person name="Wu C.I."/>
            <person name="Wu G."/>
            <person name="Yamamoto D."/>
            <person name="Yang H.P."/>
            <person name="Yang S.P."/>
            <person name="Yorke J.A."/>
            <person name="Yoshida K."/>
            <person name="Zdobnov E."/>
            <person name="Zhang P."/>
            <person name="Zhang Y."/>
            <person name="Zimin A.V."/>
            <person name="Baldwin J."/>
            <person name="Abdouelleil A."/>
            <person name="Abdulkadir J."/>
            <person name="Abebe A."/>
            <person name="Abera B."/>
            <person name="Abreu J."/>
            <person name="Acer S.C."/>
            <person name="Aftuck L."/>
            <person name="Alexander A."/>
            <person name="An P."/>
            <person name="Anderson E."/>
            <person name="Anderson S."/>
            <person name="Arachi H."/>
            <person name="Azer M."/>
            <person name="Bachantsang P."/>
            <person name="Barry A."/>
            <person name="Bayul T."/>
            <person name="Berlin A."/>
            <person name="Bessette D."/>
            <person name="Bloom T."/>
            <person name="Blye J."/>
            <person name="Boguslavskiy L."/>
            <person name="Bonnet C."/>
            <person name="Boukhgalter B."/>
            <person name="Bourzgui I."/>
            <person name="Brown A."/>
            <person name="Cahill P."/>
            <person name="Channer S."/>
            <person name="Cheshatsang Y."/>
            <person name="Chuda L."/>
            <person name="Citroen M."/>
            <person name="Collymore A."/>
            <person name="Cooke P."/>
            <person name="Costello M."/>
            <person name="D'Aco K."/>
            <person name="Daza R."/>
            <person name="De Haan G."/>
            <person name="DeGray S."/>
            <person name="DeMaso C."/>
            <person name="Dhargay N."/>
            <person name="Dooley K."/>
            <person name="Dooley E."/>
            <person name="Doricent M."/>
            <person name="Dorje P."/>
            <person name="Dorjee K."/>
            <person name="Dupes A."/>
            <person name="Elong R."/>
            <person name="Falk J."/>
            <person name="Farina A."/>
            <person name="Faro S."/>
            <person name="Ferguson D."/>
            <person name="Fisher S."/>
            <person name="Foley C.D."/>
            <person name="Franke A."/>
            <person name="Friedrich D."/>
            <person name="Gadbois L."/>
            <person name="Gearin G."/>
            <person name="Gearin C.R."/>
            <person name="Giannoukos G."/>
            <person name="Goode T."/>
            <person name="Graham J."/>
            <person name="Grandbois E."/>
            <person name="Grewal S."/>
            <person name="Gyaltsen K."/>
            <person name="Hafez N."/>
            <person name="Hagos B."/>
            <person name="Hall J."/>
            <person name="Henson C."/>
            <person name="Hollinger A."/>
            <person name="Honan T."/>
            <person name="Huard M.D."/>
            <person name="Hughes L."/>
            <person name="Hurhula B."/>
            <person name="Husby M.E."/>
            <person name="Kamat A."/>
            <person name="Kanga B."/>
            <person name="Kashin S."/>
            <person name="Khazanovich D."/>
            <person name="Kisner P."/>
            <person name="Lance K."/>
            <person name="Lara M."/>
            <person name="Lee W."/>
            <person name="Lennon N."/>
            <person name="Letendre F."/>
            <person name="LeVine R."/>
            <person name="Lipovsky A."/>
            <person name="Liu X."/>
            <person name="Liu J."/>
            <person name="Liu S."/>
            <person name="Lokyitsang T."/>
            <person name="Lokyitsang Y."/>
            <person name="Lubonja R."/>
            <person name="Lui A."/>
            <person name="MacDonald P."/>
            <person name="Magnisalis V."/>
            <person name="Maru K."/>
            <person name="Matthews C."/>
            <person name="McCusker W."/>
            <person name="McDonough S."/>
            <person name="Mehta T."/>
            <person name="Meldrim J."/>
            <person name="Meneus L."/>
            <person name="Mihai O."/>
            <person name="Mihalev A."/>
            <person name="Mihova T."/>
            <person name="Mittelman R."/>
            <person name="Mlenga V."/>
            <person name="Montmayeur A."/>
            <person name="Mulrain L."/>
            <person name="Navidi A."/>
            <person name="Naylor J."/>
            <person name="Negash T."/>
            <person name="Nguyen T."/>
            <person name="Nguyen N."/>
            <person name="Nicol R."/>
            <person name="Norbu C."/>
            <person name="Norbu N."/>
            <person name="Novod N."/>
            <person name="O'Neill B."/>
            <person name="Osman S."/>
            <person name="Markiewicz E."/>
            <person name="Oyono O.L."/>
            <person name="Patti C."/>
            <person name="Phunkhang P."/>
            <person name="Pierre F."/>
            <person name="Priest M."/>
            <person name="Raghuraman S."/>
            <person name="Rege F."/>
            <person name="Reyes R."/>
            <person name="Rise C."/>
            <person name="Rogov P."/>
            <person name="Ross K."/>
            <person name="Ryan E."/>
            <person name="Settipalli S."/>
            <person name="Shea T."/>
            <person name="Sherpa N."/>
            <person name="Shi L."/>
            <person name="Shih D."/>
            <person name="Sparrow T."/>
            <person name="Spaulding J."/>
            <person name="Stalker J."/>
            <person name="Stange-Thomann N."/>
            <person name="Stavropoulos S."/>
            <person name="Stone C."/>
            <person name="Strader C."/>
            <person name="Tesfaye S."/>
            <person name="Thomson T."/>
            <person name="Thoulutsang Y."/>
            <person name="Thoulutsang D."/>
            <person name="Topham K."/>
            <person name="Topping I."/>
            <person name="Tsamla T."/>
            <person name="Vassiliev H."/>
            <person name="Vo A."/>
            <person name="Wangchuk T."/>
            <person name="Wangdi T."/>
            <person name="Weiand M."/>
            <person name="Wilkinson J."/>
            <person name="Wilson A."/>
            <person name="Yadav S."/>
            <person name="Young G."/>
            <person name="Yu Q."/>
            <person name="Zembek L."/>
            <person name="Zhong D."/>
            <person name="Zimmer A."/>
            <person name="Zwirko Z."/>
            <person name="Jaffe D.B."/>
            <person name="Alvarez P."/>
            <person name="Brockman W."/>
            <person name="Butler J."/>
            <person name="Chin C."/>
            <person name="Gnerre S."/>
            <person name="Grabherr M."/>
            <person name="Kleber M."/>
            <person name="Mauceli E."/>
            <person name="MacCallum I."/>
        </authorList>
    </citation>
    <scope>NUCLEOTIDE SEQUENCE [LARGE SCALE GENOMIC DNA]</scope>
    <source>
        <strain evidence="6">MSH-3 / Tucson 14011-0111.49</strain>
    </source>
</reference>
<dbReference type="InterPro" id="IPR021717">
    <property type="entry name" value="Nucleoporin_Nup160"/>
</dbReference>
<dbReference type="GO" id="GO:0005643">
    <property type="term" value="C:nuclear pore"/>
    <property type="evidence" value="ECO:0007669"/>
    <property type="project" value="EnsemblMetazoa"/>
</dbReference>
<gene>
    <name evidence="5" type="primary">Dper\GL13120</name>
    <name evidence="5" type="ORF">Dper_GL13120</name>
</gene>
<dbReference type="OrthoDB" id="67716at2759"/>
<dbReference type="Proteomes" id="UP000008744">
    <property type="component" value="Unassembled WGS sequence"/>
</dbReference>
<dbReference type="InterPro" id="IPR059141">
    <property type="entry name" value="Beta-prop_Nup120_160"/>
</dbReference>
<dbReference type="GO" id="GO:0046822">
    <property type="term" value="P:regulation of nucleocytoplasmic transport"/>
    <property type="evidence" value="ECO:0007669"/>
    <property type="project" value="EnsemblMetazoa"/>
</dbReference>
<dbReference type="PANTHER" id="PTHR21286">
    <property type="entry name" value="NUCLEAR PORE COMPLEX PROTEIN NUP160"/>
    <property type="match status" value="1"/>
</dbReference>
<organism evidence="6">
    <name type="scientific">Drosophila persimilis</name>
    <name type="common">Fruit fly</name>
    <dbReference type="NCBI Taxonomy" id="7234"/>
    <lineage>
        <taxon>Eukaryota</taxon>
        <taxon>Metazoa</taxon>
        <taxon>Ecdysozoa</taxon>
        <taxon>Arthropoda</taxon>
        <taxon>Hexapoda</taxon>
        <taxon>Insecta</taxon>
        <taxon>Pterygota</taxon>
        <taxon>Neoptera</taxon>
        <taxon>Endopterygota</taxon>
        <taxon>Diptera</taxon>
        <taxon>Brachycera</taxon>
        <taxon>Muscomorpha</taxon>
        <taxon>Ephydroidea</taxon>
        <taxon>Drosophilidae</taxon>
        <taxon>Drosophila</taxon>
        <taxon>Sophophora</taxon>
    </lineage>
</organism>
<feature type="domain" description="Nucleoporin Nup120/160 beta-propeller" evidence="4">
    <location>
        <begin position="119"/>
        <end position="199"/>
    </location>
</feature>
<sequence length="363" mass="41041">MPTVAASFMSEHAQVAHFAVAYQNKVLLHFINCADDSTVTHEVREPHLMPRFLYNLAGALRQADSVDAVNYMSFSEIDGTAYLLVVYRSNELRLWSVDTMQAVSTINCSDGGQGAPTAQGQPPPEGYCLTMQHGIDPREAYCSYIFHPGRFDRTLITKALYMFRRVNMQFDVRQLSMTVLKERVCQAVKDEIQNEFKEFVAMGSCLLLLRAIPHQVLGAHWFGFSILGAMDAACLIRWQSFALPRPCELWQHILFIGEQATNVTSLMAPFFPDNLTMTTDVKVETDKKLYQRESTIDLAAKLAARSIDDDYTGAILPMDTDQKPIRATARLHRNRGIRSGSWTSFVTLKSSTQFIAWSKTLFW</sequence>
<dbReference type="PANTHER" id="PTHR21286:SF0">
    <property type="entry name" value="NUCLEAR PORE COMPLEX PROTEIN NUP160"/>
    <property type="match status" value="1"/>
</dbReference>
<evidence type="ECO:0000256" key="1">
    <source>
        <dbReference type="ARBA" id="ARBA00004123"/>
    </source>
</evidence>
<evidence type="ECO:0000313" key="5">
    <source>
        <dbReference type="EMBL" id="EDW26629.1"/>
    </source>
</evidence>
<dbReference type="GO" id="GO:0000724">
    <property type="term" value="P:double-strand break repair via homologous recombination"/>
    <property type="evidence" value="ECO:0007669"/>
    <property type="project" value="EnsemblMetazoa"/>
</dbReference>
<feature type="domain" description="Nucleoporin Nup120/160 beta-propeller" evidence="4">
    <location>
        <begin position="12"/>
        <end position="110"/>
    </location>
</feature>
<evidence type="ECO:0000256" key="2">
    <source>
        <dbReference type="ARBA" id="ARBA00022448"/>
    </source>
</evidence>
<evidence type="ECO:0000313" key="6">
    <source>
        <dbReference type="Proteomes" id="UP000008744"/>
    </source>
</evidence>
<accession>B4GV92</accession>
<dbReference type="Pfam" id="PF11715">
    <property type="entry name" value="Beta-prop_Nup120_160"/>
    <property type="match status" value="2"/>
</dbReference>
<dbReference type="AlphaFoldDB" id="B4GV92"/>
<dbReference type="GO" id="GO:0017056">
    <property type="term" value="F:structural constituent of nuclear pore"/>
    <property type="evidence" value="ECO:0007669"/>
    <property type="project" value="TreeGrafter"/>
</dbReference>
<dbReference type="GO" id="GO:0006606">
    <property type="term" value="P:protein import into nucleus"/>
    <property type="evidence" value="ECO:0007669"/>
    <property type="project" value="EnsemblMetazoa"/>
</dbReference>
<evidence type="ECO:0000256" key="3">
    <source>
        <dbReference type="ARBA" id="ARBA00023242"/>
    </source>
</evidence>
<dbReference type="eggNOG" id="KOG4521">
    <property type="taxonomic scope" value="Eukaryota"/>
</dbReference>
<keyword evidence="3" id="KW-0539">Nucleus</keyword>
<dbReference type="EMBL" id="CH479192">
    <property type="protein sequence ID" value="EDW26629.1"/>
    <property type="molecule type" value="Genomic_DNA"/>
</dbReference>
<dbReference type="HOGENOM" id="CLU_763476_0_0_1"/>
<protein>
    <submittedName>
        <fullName evidence="5">GL13120</fullName>
    </submittedName>
</protein>
<evidence type="ECO:0000259" key="4">
    <source>
        <dbReference type="Pfam" id="PF11715"/>
    </source>
</evidence>
<keyword evidence="6" id="KW-1185">Reference proteome</keyword>
<keyword evidence="2" id="KW-0813">Transport</keyword>
<comment type="subcellular location">
    <subcellularLocation>
        <location evidence="1">Nucleus</location>
    </subcellularLocation>
</comment>
<dbReference type="SMR" id="B4GV92"/>
<name>B4GV92_DROPE</name>
<dbReference type="STRING" id="7234.B4GV92"/>
<proteinExistence type="predicted"/>